<keyword evidence="1" id="KW-0812">Transmembrane</keyword>
<evidence type="ECO:0000256" key="1">
    <source>
        <dbReference type="SAM" id="Phobius"/>
    </source>
</evidence>
<feature type="transmembrane region" description="Helical" evidence="1">
    <location>
        <begin position="21"/>
        <end position="43"/>
    </location>
</feature>
<sequence>MPDASTGSLIKSYRYGRGYLIFIYGFIAVLLGLAAFLAYGYSIFSTPGATTSGGTRFNGPPEVLLYAAGFLVFIALCMFALSRWQKKLRDARYDVHEHGIRQVTSSVDEFVPFVEMDDLYLFASGQTLTAGLINNLAYRRHAGEQFRRVNPHMPKLDEFMELVRDLHVQARLPIALETLSQGGSVQFNYADTQQVWGKRVTGNFLNVETKPLLITPQTLEVDGRRFPISLLREANVSNWTEKVVIKDNDGQVVLSTIATGIMSMDVFFNVLGWMQEQQQVAVTGKVLAD</sequence>
<dbReference type="OrthoDB" id="8652945at2"/>
<dbReference type="Proteomes" id="UP000029493">
    <property type="component" value="Chromosome"/>
</dbReference>
<reference evidence="2 3" key="1">
    <citation type="submission" date="2014-09" db="EMBL/GenBank/DDBJ databases">
        <authorList>
            <person name="Chan K.-G."/>
        </authorList>
    </citation>
    <scope>NUCLEOTIDE SEQUENCE [LARGE SCALE GENOMIC DNA]</scope>
    <source>
        <strain evidence="2 3">ND07</strain>
    </source>
</reference>
<accession>A0A089WGS4</accession>
<dbReference type="KEGG" id="psw:LK03_00420"/>
<keyword evidence="3" id="KW-1185">Reference proteome</keyword>
<evidence type="ECO:0000313" key="2">
    <source>
        <dbReference type="EMBL" id="AIR87791.1"/>
    </source>
</evidence>
<dbReference type="RefSeq" id="WP_038410595.1">
    <property type="nucleotide sequence ID" value="NZ_CP009455.1"/>
</dbReference>
<dbReference type="STRING" id="157783.LK03_00420"/>
<keyword evidence="1" id="KW-1133">Transmembrane helix</keyword>
<name>A0A089WGS4_9PSED</name>
<protein>
    <submittedName>
        <fullName evidence="2">Uncharacterized protein</fullName>
    </submittedName>
</protein>
<keyword evidence="1" id="KW-0472">Membrane</keyword>
<proteinExistence type="predicted"/>
<gene>
    <name evidence="2" type="ORF">LK03_00420</name>
</gene>
<dbReference type="AlphaFoldDB" id="A0A089WGS4"/>
<organism evidence="2 3">
    <name type="scientific">Pseudomonas cremoricolorata</name>
    <dbReference type="NCBI Taxonomy" id="157783"/>
    <lineage>
        <taxon>Bacteria</taxon>
        <taxon>Pseudomonadati</taxon>
        <taxon>Pseudomonadota</taxon>
        <taxon>Gammaproteobacteria</taxon>
        <taxon>Pseudomonadales</taxon>
        <taxon>Pseudomonadaceae</taxon>
        <taxon>Pseudomonas</taxon>
    </lineage>
</organism>
<dbReference type="EMBL" id="CP009455">
    <property type="protein sequence ID" value="AIR87791.1"/>
    <property type="molecule type" value="Genomic_DNA"/>
</dbReference>
<feature type="transmembrane region" description="Helical" evidence="1">
    <location>
        <begin position="63"/>
        <end position="82"/>
    </location>
</feature>
<evidence type="ECO:0000313" key="3">
    <source>
        <dbReference type="Proteomes" id="UP000029493"/>
    </source>
</evidence>